<evidence type="ECO:0000256" key="1">
    <source>
        <dbReference type="SAM" id="MobiDB-lite"/>
    </source>
</evidence>
<organism evidence="2 3">
    <name type="scientific">Cordyceps confragosa</name>
    <name type="common">Lecanicillium lecanii</name>
    <dbReference type="NCBI Taxonomy" id="2714763"/>
    <lineage>
        <taxon>Eukaryota</taxon>
        <taxon>Fungi</taxon>
        <taxon>Dikarya</taxon>
        <taxon>Ascomycota</taxon>
        <taxon>Pezizomycotina</taxon>
        <taxon>Sordariomycetes</taxon>
        <taxon>Hypocreomycetidae</taxon>
        <taxon>Hypocreales</taxon>
        <taxon>Cordycipitaceae</taxon>
        <taxon>Akanthomyces</taxon>
    </lineage>
</organism>
<reference evidence="2 3" key="1">
    <citation type="submission" date="2016-03" db="EMBL/GenBank/DDBJ databases">
        <title>Fine-scale spatial genetic structure of a fungal parasite of coffee scale insects.</title>
        <authorList>
            <person name="Jackson D."/>
            <person name="Zemenick K.A."/>
            <person name="Malloure B."/>
            <person name="Quandt C.A."/>
            <person name="James T.Y."/>
        </authorList>
    </citation>
    <scope>NUCLEOTIDE SEQUENCE [LARGE SCALE GENOMIC DNA]</scope>
    <source>
        <strain evidence="2 3">UM487</strain>
    </source>
</reference>
<proteinExistence type="predicted"/>
<feature type="compositionally biased region" description="Low complexity" evidence="1">
    <location>
        <begin position="70"/>
        <end position="95"/>
    </location>
</feature>
<dbReference type="Proteomes" id="UP000243081">
    <property type="component" value="Unassembled WGS sequence"/>
</dbReference>
<evidence type="ECO:0000313" key="2">
    <source>
        <dbReference type="EMBL" id="OAQ96224.1"/>
    </source>
</evidence>
<keyword evidence="3" id="KW-1185">Reference proteome</keyword>
<protein>
    <submittedName>
        <fullName evidence="2">Uncharacterized protein</fullName>
    </submittedName>
</protein>
<evidence type="ECO:0000313" key="3">
    <source>
        <dbReference type="Proteomes" id="UP000243081"/>
    </source>
</evidence>
<sequence length="166" mass="17194">SAAKYAKIPAVGVALDHSRQDRIVRVHQPREAGRDSGSGAVSARDYSNRGHPKDAKNIVSGYFFISYAEPSPSTSPSSSTSATTTATSTGQPSSSFAPSSGQGLSTGAKTRLAVGAAADSFAIVGAVVSLTRYRSRKNREPQQQMTIGGGSKFYPTPYTSPLPPGA</sequence>
<accession>A0A179I1X7</accession>
<feature type="compositionally biased region" description="Basic and acidic residues" evidence="1">
    <location>
        <begin position="16"/>
        <end position="34"/>
    </location>
</feature>
<feature type="compositionally biased region" description="Polar residues" evidence="1">
    <location>
        <begin position="96"/>
        <end position="107"/>
    </location>
</feature>
<dbReference type="OrthoDB" id="5390143at2759"/>
<feature type="non-terminal residue" evidence="2">
    <location>
        <position position="1"/>
    </location>
</feature>
<dbReference type="EMBL" id="LUKN01004292">
    <property type="protein sequence ID" value="OAQ96224.1"/>
    <property type="molecule type" value="Genomic_DNA"/>
</dbReference>
<feature type="region of interest" description="Disordered" evidence="1">
    <location>
        <begin position="69"/>
        <end position="107"/>
    </location>
</feature>
<dbReference type="AlphaFoldDB" id="A0A179I1X7"/>
<feature type="region of interest" description="Disordered" evidence="1">
    <location>
        <begin position="16"/>
        <end position="55"/>
    </location>
</feature>
<name>A0A179I1X7_CORDF</name>
<feature type="compositionally biased region" description="Basic and acidic residues" evidence="1">
    <location>
        <begin position="46"/>
        <end position="55"/>
    </location>
</feature>
<gene>
    <name evidence="2" type="ORF">LLEC1_07303</name>
</gene>
<comment type="caution">
    <text evidence="2">The sequence shown here is derived from an EMBL/GenBank/DDBJ whole genome shotgun (WGS) entry which is preliminary data.</text>
</comment>
<feature type="region of interest" description="Disordered" evidence="1">
    <location>
        <begin position="132"/>
        <end position="166"/>
    </location>
</feature>